<feature type="transmembrane region" description="Helical" evidence="1">
    <location>
        <begin position="251"/>
        <end position="268"/>
    </location>
</feature>
<dbReference type="EMBL" id="KV722518">
    <property type="protein sequence ID" value="OCH86644.1"/>
    <property type="molecule type" value="Genomic_DNA"/>
</dbReference>
<feature type="non-terminal residue" evidence="2">
    <location>
        <position position="291"/>
    </location>
</feature>
<keyword evidence="1" id="KW-1133">Transmembrane helix</keyword>
<feature type="transmembrane region" description="Helical" evidence="1">
    <location>
        <begin position="6"/>
        <end position="28"/>
    </location>
</feature>
<evidence type="ECO:0000313" key="2">
    <source>
        <dbReference type="EMBL" id="OCH86644.1"/>
    </source>
</evidence>
<evidence type="ECO:0000256" key="1">
    <source>
        <dbReference type="SAM" id="Phobius"/>
    </source>
</evidence>
<protein>
    <submittedName>
        <fullName evidence="2">Uncharacterized protein</fullName>
    </submittedName>
</protein>
<evidence type="ECO:0000313" key="3">
    <source>
        <dbReference type="Proteomes" id="UP000250043"/>
    </source>
</evidence>
<organism evidence="2 3">
    <name type="scientific">Obba rivulosa</name>
    <dbReference type="NCBI Taxonomy" id="1052685"/>
    <lineage>
        <taxon>Eukaryota</taxon>
        <taxon>Fungi</taxon>
        <taxon>Dikarya</taxon>
        <taxon>Basidiomycota</taxon>
        <taxon>Agaricomycotina</taxon>
        <taxon>Agaricomycetes</taxon>
        <taxon>Polyporales</taxon>
        <taxon>Gelatoporiaceae</taxon>
        <taxon>Obba</taxon>
    </lineage>
</organism>
<dbReference type="Proteomes" id="UP000250043">
    <property type="component" value="Unassembled WGS sequence"/>
</dbReference>
<feature type="non-terminal residue" evidence="2">
    <location>
        <position position="1"/>
    </location>
</feature>
<dbReference type="AlphaFoldDB" id="A0A8E2ANR1"/>
<proteinExistence type="predicted"/>
<keyword evidence="1" id="KW-0812">Transmembrane</keyword>
<reference evidence="2 3" key="1">
    <citation type="submission" date="2016-07" db="EMBL/GenBank/DDBJ databases">
        <title>Draft genome of the white-rot fungus Obba rivulosa 3A-2.</title>
        <authorList>
            <consortium name="DOE Joint Genome Institute"/>
            <person name="Miettinen O."/>
            <person name="Riley R."/>
            <person name="Acob R."/>
            <person name="Barry K."/>
            <person name="Cullen D."/>
            <person name="De Vries R."/>
            <person name="Hainaut M."/>
            <person name="Hatakka A."/>
            <person name="Henrissat B."/>
            <person name="Hilden K."/>
            <person name="Kuo R."/>
            <person name="Labutti K."/>
            <person name="Lipzen A."/>
            <person name="Makela M.R."/>
            <person name="Sandor L."/>
            <person name="Spatafora J.W."/>
            <person name="Grigoriev I.V."/>
            <person name="Hibbett D.S."/>
        </authorList>
    </citation>
    <scope>NUCLEOTIDE SEQUENCE [LARGE SCALE GENOMIC DNA]</scope>
    <source>
        <strain evidence="2 3">3A-2</strain>
    </source>
</reference>
<accession>A0A8E2ANR1</accession>
<keyword evidence="3" id="KW-1185">Reference proteome</keyword>
<keyword evidence="1" id="KW-0472">Membrane</keyword>
<feature type="transmembrane region" description="Helical" evidence="1">
    <location>
        <begin position="100"/>
        <end position="117"/>
    </location>
</feature>
<gene>
    <name evidence="2" type="ORF">OBBRIDRAFT_689371</name>
</gene>
<sequence>LREELIFYPLILSIGSLTLSMFMSTLIFDALHWQSAVICTTSDIIAMSMDHYFDHIPSLAAARKIGDITTVSTFTQARILLATSVALLFTTLLLSPPLTWAAVVLFFGPAFIWNFDLSKPSSLRGDISVGGERKTERGHRGRFSVKRIPGMKAVLDGVIRGGGIFAVNYSMHARAAPRITGSPQIWSARQIVIWSTINHICHSVMTDIRDFHEDEKDQVLTIPVILGSIQMTRTVLTLVHLSIMWACVENLYIVFSSLYSMVLVWSLNPNSPRRFYSLSFHSQTLTVVLYG</sequence>
<name>A0A8E2ANR1_9APHY</name>
<dbReference type="OrthoDB" id="2637020at2759"/>